<dbReference type="InterPro" id="IPR019184">
    <property type="entry name" value="Uncharacterised_TM-17"/>
</dbReference>
<dbReference type="Pfam" id="PF09799">
    <property type="entry name" value="Transmemb_17"/>
    <property type="match status" value="1"/>
</dbReference>
<evidence type="ECO:0008006" key="10">
    <source>
        <dbReference type="Google" id="ProtNLM"/>
    </source>
</evidence>
<evidence type="ECO:0000313" key="9">
    <source>
        <dbReference type="Proteomes" id="UP001642483"/>
    </source>
</evidence>
<evidence type="ECO:0000313" key="8">
    <source>
        <dbReference type="EMBL" id="CAK8694432.1"/>
    </source>
</evidence>
<evidence type="ECO:0000256" key="3">
    <source>
        <dbReference type="ARBA" id="ARBA00022692"/>
    </source>
</evidence>
<dbReference type="Proteomes" id="UP001642483">
    <property type="component" value="Unassembled WGS sequence"/>
</dbReference>
<gene>
    <name evidence="8" type="ORF">CVLEPA_LOCUS27804</name>
</gene>
<sequence length="219" mass="24797">MSSKRTSTQVLSPQVRQVLSNLSYRLFSQDPSSYSDMKDSLPGNEIVTSLPLQMSLYFNAFFFPFWLTAAGLMLDIKYQYLADTYKVLLIAILVIFSVVEVIRVYLGYVGNLQEKVPEVAGFLLLTIMPQTPLILFLLFNENTIVLPLERAVHIVEAIFILIEIIFACRTAGAMTRQQATKFHLQQFVDLEQIPNQGGYNDYGADPNAPQIVHRNVPRS</sequence>
<dbReference type="EMBL" id="CAWYQH010000141">
    <property type="protein sequence ID" value="CAK8694432.1"/>
    <property type="molecule type" value="Genomic_DNA"/>
</dbReference>
<feature type="transmembrane region" description="Helical" evidence="7">
    <location>
        <begin position="151"/>
        <end position="172"/>
    </location>
</feature>
<evidence type="ECO:0000256" key="2">
    <source>
        <dbReference type="ARBA" id="ARBA00004141"/>
    </source>
</evidence>
<accession>A0ABP0GRR9</accession>
<keyword evidence="9" id="KW-1185">Reference proteome</keyword>
<dbReference type="PANTHER" id="PTHR13531:SF6">
    <property type="entry name" value="TMEM (HUMAN TRANSMEMBRANE PROTEIN) HOMOLOG"/>
    <property type="match status" value="1"/>
</dbReference>
<evidence type="ECO:0000256" key="1">
    <source>
        <dbReference type="ARBA" id="ARBA00004138"/>
    </source>
</evidence>
<evidence type="ECO:0000256" key="4">
    <source>
        <dbReference type="ARBA" id="ARBA00022989"/>
    </source>
</evidence>
<keyword evidence="4 7" id="KW-1133">Transmembrane helix</keyword>
<evidence type="ECO:0000256" key="6">
    <source>
        <dbReference type="ARBA" id="ARBA00023273"/>
    </source>
</evidence>
<evidence type="ECO:0000256" key="7">
    <source>
        <dbReference type="SAM" id="Phobius"/>
    </source>
</evidence>
<dbReference type="PANTHER" id="PTHR13531">
    <property type="entry name" value="GEO07735P1-RELATED-RELATED"/>
    <property type="match status" value="1"/>
</dbReference>
<organism evidence="8 9">
    <name type="scientific">Clavelina lepadiformis</name>
    <name type="common">Light-bulb sea squirt</name>
    <name type="synonym">Ascidia lepadiformis</name>
    <dbReference type="NCBI Taxonomy" id="159417"/>
    <lineage>
        <taxon>Eukaryota</taxon>
        <taxon>Metazoa</taxon>
        <taxon>Chordata</taxon>
        <taxon>Tunicata</taxon>
        <taxon>Ascidiacea</taxon>
        <taxon>Aplousobranchia</taxon>
        <taxon>Clavelinidae</taxon>
        <taxon>Clavelina</taxon>
    </lineage>
</organism>
<comment type="caution">
    <text evidence="8">The sequence shown here is derived from an EMBL/GenBank/DDBJ whole genome shotgun (WGS) entry which is preliminary data.</text>
</comment>
<keyword evidence="3 7" id="KW-0812">Transmembrane</keyword>
<feature type="transmembrane region" description="Helical" evidence="7">
    <location>
        <begin position="56"/>
        <end position="75"/>
    </location>
</feature>
<keyword evidence="6" id="KW-0966">Cell projection</keyword>
<comment type="subcellular location">
    <subcellularLocation>
        <location evidence="1">Cell projection</location>
        <location evidence="1">Cilium</location>
    </subcellularLocation>
    <subcellularLocation>
        <location evidence="2">Membrane</location>
        <topology evidence="2">Multi-pass membrane protein</topology>
    </subcellularLocation>
</comment>
<reference evidence="8 9" key="1">
    <citation type="submission" date="2024-02" db="EMBL/GenBank/DDBJ databases">
        <authorList>
            <person name="Daric V."/>
            <person name="Darras S."/>
        </authorList>
    </citation>
    <scope>NUCLEOTIDE SEQUENCE [LARGE SCALE GENOMIC DNA]</scope>
</reference>
<proteinExistence type="predicted"/>
<feature type="transmembrane region" description="Helical" evidence="7">
    <location>
        <begin position="120"/>
        <end position="139"/>
    </location>
</feature>
<evidence type="ECO:0000256" key="5">
    <source>
        <dbReference type="ARBA" id="ARBA00023136"/>
    </source>
</evidence>
<name>A0ABP0GRR9_CLALP</name>
<feature type="transmembrane region" description="Helical" evidence="7">
    <location>
        <begin position="87"/>
        <end position="108"/>
    </location>
</feature>
<keyword evidence="5 7" id="KW-0472">Membrane</keyword>
<protein>
    <recommendedName>
        <fullName evidence="10">Transmembrane protein 17</fullName>
    </recommendedName>
</protein>